<dbReference type="GO" id="GO:0008047">
    <property type="term" value="F:enzyme activator activity"/>
    <property type="evidence" value="ECO:0007669"/>
    <property type="project" value="InterPro"/>
</dbReference>
<dbReference type="AlphaFoldDB" id="A0A975F9B5"/>
<protein>
    <submittedName>
        <fullName evidence="1">Hydrogenase maturation protease</fullName>
    </submittedName>
</protein>
<keyword evidence="2" id="KW-1185">Reference proteome</keyword>
<keyword evidence="1" id="KW-0645">Protease</keyword>
<dbReference type="CDD" id="cd06066">
    <property type="entry name" value="H2MP_NAD-link-bidir"/>
    <property type="match status" value="1"/>
</dbReference>
<evidence type="ECO:0000313" key="1">
    <source>
        <dbReference type="EMBL" id="QTR53279.1"/>
    </source>
</evidence>
<keyword evidence="1" id="KW-0378">Hydrolase</keyword>
<accession>A0A975F9B5</accession>
<dbReference type="NCBIfam" id="TIGR00072">
    <property type="entry name" value="hydrog_prot"/>
    <property type="match status" value="1"/>
</dbReference>
<gene>
    <name evidence="1" type="ORF">J9260_16490</name>
</gene>
<dbReference type="GO" id="GO:0004175">
    <property type="term" value="F:endopeptidase activity"/>
    <property type="evidence" value="ECO:0007669"/>
    <property type="project" value="TreeGrafter"/>
</dbReference>
<organism evidence="1 2">
    <name type="scientific">Thiothrix unzii</name>
    <dbReference type="NCBI Taxonomy" id="111769"/>
    <lineage>
        <taxon>Bacteria</taxon>
        <taxon>Pseudomonadati</taxon>
        <taxon>Pseudomonadota</taxon>
        <taxon>Gammaproteobacteria</taxon>
        <taxon>Thiotrichales</taxon>
        <taxon>Thiotrichaceae</taxon>
        <taxon>Thiothrix</taxon>
    </lineage>
</organism>
<proteinExistence type="predicted"/>
<dbReference type="Gene3D" id="3.40.50.1450">
    <property type="entry name" value="HybD-like"/>
    <property type="match status" value="1"/>
</dbReference>
<dbReference type="EMBL" id="CP072793">
    <property type="protein sequence ID" value="QTR53279.1"/>
    <property type="molecule type" value="Genomic_DNA"/>
</dbReference>
<dbReference type="Proteomes" id="UP000672009">
    <property type="component" value="Chromosome"/>
</dbReference>
<dbReference type="InterPro" id="IPR023430">
    <property type="entry name" value="Pept_HybD-like_dom_sf"/>
</dbReference>
<dbReference type="SUPFAM" id="SSF53163">
    <property type="entry name" value="HybD-like"/>
    <property type="match status" value="1"/>
</dbReference>
<evidence type="ECO:0000313" key="2">
    <source>
        <dbReference type="Proteomes" id="UP000672009"/>
    </source>
</evidence>
<dbReference type="GO" id="GO:0016485">
    <property type="term" value="P:protein processing"/>
    <property type="evidence" value="ECO:0007669"/>
    <property type="project" value="TreeGrafter"/>
</dbReference>
<sequence>MCAVSALSPILLFGYGNPGCGDDALGVLLLEAIAAQGLPGVECQTDMQLQVEHITDLVGREYVLFMDADVSCAAPYVVEQLTARQDSSYTSHALSPAAVLHAFRQVYGVDTPSAYLLHIRGYAFELGDALTAQAAENLAAALAWVQHFVSLSAANVNER</sequence>
<dbReference type="PANTHER" id="PTHR30302:SF5">
    <property type="entry name" value="SLR1876 PROTEIN"/>
    <property type="match status" value="1"/>
</dbReference>
<dbReference type="PANTHER" id="PTHR30302">
    <property type="entry name" value="HYDROGENASE 1 MATURATION PROTEASE"/>
    <property type="match status" value="1"/>
</dbReference>
<dbReference type="InterPro" id="IPR000671">
    <property type="entry name" value="Peptidase_A31"/>
</dbReference>
<reference evidence="1" key="1">
    <citation type="submission" date="2021-04" db="EMBL/GenBank/DDBJ databases">
        <title>Genomics, taxonomy and metabolism of representatives of sulfur bacteria of the genus Thiothrix: Thiothrix fructosivorans QT, Thiothrix unzii A1T and three new species, Thiothrix subterranea sp. nov., Thiothrix litoralis sp. nov. and 'Candidatus Thiothrix anitrata' sp. nov.</title>
        <authorList>
            <person name="Ravin N.V."/>
            <person name="Smolyakov D."/>
            <person name="Rudenko T.S."/>
            <person name="Mardanov A.V."/>
            <person name="Beletsky A.V."/>
            <person name="Markov N.D."/>
            <person name="Fomenkov A.I."/>
            <person name="Roberts R.J."/>
            <person name="Karnachuk O.V."/>
            <person name="Novikov A."/>
            <person name="Grabovich M.Y."/>
        </authorList>
    </citation>
    <scope>NUCLEOTIDE SEQUENCE</scope>
    <source>
        <strain evidence="1">A1</strain>
    </source>
</reference>
<dbReference type="KEGG" id="tun:J9260_16490"/>
<name>A0A975F9B5_9GAMM</name>